<name>A0A0A9BQ80_ARUDO</name>
<organism evidence="1">
    <name type="scientific">Arundo donax</name>
    <name type="common">Giant reed</name>
    <name type="synonym">Donax arundinaceus</name>
    <dbReference type="NCBI Taxonomy" id="35708"/>
    <lineage>
        <taxon>Eukaryota</taxon>
        <taxon>Viridiplantae</taxon>
        <taxon>Streptophyta</taxon>
        <taxon>Embryophyta</taxon>
        <taxon>Tracheophyta</taxon>
        <taxon>Spermatophyta</taxon>
        <taxon>Magnoliopsida</taxon>
        <taxon>Liliopsida</taxon>
        <taxon>Poales</taxon>
        <taxon>Poaceae</taxon>
        <taxon>PACMAD clade</taxon>
        <taxon>Arundinoideae</taxon>
        <taxon>Arundineae</taxon>
        <taxon>Arundo</taxon>
    </lineage>
</organism>
<reference evidence="1" key="2">
    <citation type="journal article" date="2015" name="Data Brief">
        <title>Shoot transcriptome of the giant reed, Arundo donax.</title>
        <authorList>
            <person name="Barrero R.A."/>
            <person name="Guerrero F.D."/>
            <person name="Moolhuijzen P."/>
            <person name="Goolsby J.A."/>
            <person name="Tidwell J."/>
            <person name="Bellgard S.E."/>
            <person name="Bellgard M.I."/>
        </authorList>
    </citation>
    <scope>NUCLEOTIDE SEQUENCE</scope>
    <source>
        <tissue evidence="1">Shoot tissue taken approximately 20 cm above the soil surface</tissue>
    </source>
</reference>
<evidence type="ECO:0000313" key="1">
    <source>
        <dbReference type="EMBL" id="JAD63375.1"/>
    </source>
</evidence>
<protein>
    <submittedName>
        <fullName evidence="1">Uncharacterized protein</fullName>
    </submittedName>
</protein>
<accession>A0A0A9BQ80</accession>
<dbReference type="AlphaFoldDB" id="A0A0A9BQ80"/>
<sequence>MTHKKSGERNENEPHLGRAEISSTLLQIPTKSASSTHLLHAVLSADFVLCCWVASGSQGDGDGVAAGERLLVPADPQNGQVQARQEEAAVGQARRHQLIKQALQ</sequence>
<reference evidence="1" key="1">
    <citation type="submission" date="2014-09" db="EMBL/GenBank/DDBJ databases">
        <authorList>
            <person name="Magalhaes I.L.F."/>
            <person name="Oliveira U."/>
            <person name="Santos F.R."/>
            <person name="Vidigal T.H.D.A."/>
            <person name="Brescovit A.D."/>
            <person name="Santos A.J."/>
        </authorList>
    </citation>
    <scope>NUCLEOTIDE SEQUENCE</scope>
    <source>
        <tissue evidence="1">Shoot tissue taken approximately 20 cm above the soil surface</tissue>
    </source>
</reference>
<dbReference type="EMBL" id="GBRH01234520">
    <property type="protein sequence ID" value="JAD63375.1"/>
    <property type="molecule type" value="Transcribed_RNA"/>
</dbReference>
<proteinExistence type="predicted"/>